<keyword evidence="4" id="KW-1185">Reference proteome</keyword>
<protein>
    <submittedName>
        <fullName evidence="3">Uncharacterized protein</fullName>
    </submittedName>
</protein>
<sequence>MHSPARPRALSTSCRPQLLLASFRRLAALVPVVALACGGPGDPVTSETASDPTTTTDDTSPGSTSSSPTTGGPVTEGPVTEGPGTDASTDATTGQTGDCAQLCQRTRECTPQVTLEQCTAACEAADDEQRACVLACDQPVCDDLLMCTTLCAHEGDPNATPYATCEDGASTCQPGVYLCIASAHDGLEFSVCTPFCGDDGECPTPATGTATPQCDLDGRPHTCSLDCSGGQQCPDDMVCDLQGSGLCMWPVE</sequence>
<dbReference type="Proteomes" id="UP001150924">
    <property type="component" value="Unassembled WGS sequence"/>
</dbReference>
<evidence type="ECO:0000256" key="2">
    <source>
        <dbReference type="SAM" id="SignalP"/>
    </source>
</evidence>
<reference evidence="3" key="1">
    <citation type="submission" date="2022-11" db="EMBL/GenBank/DDBJ databases">
        <title>Minimal conservation of predation-associated metabolite biosynthetic gene clusters underscores biosynthetic potential of Myxococcota including descriptions for ten novel species: Archangium lansinium sp. nov., Myxococcus landrumus sp. nov., Nannocystis bai.</title>
        <authorList>
            <person name="Ahearne A."/>
            <person name="Stevens C."/>
            <person name="Phillips K."/>
        </authorList>
    </citation>
    <scope>NUCLEOTIDE SEQUENCE</scope>
    <source>
        <strain evidence="3">Na p29</strain>
    </source>
</reference>
<organism evidence="3 4">
    <name type="scientific">Nannocystis pusilla</name>
    <dbReference type="NCBI Taxonomy" id="889268"/>
    <lineage>
        <taxon>Bacteria</taxon>
        <taxon>Pseudomonadati</taxon>
        <taxon>Myxococcota</taxon>
        <taxon>Polyangia</taxon>
        <taxon>Nannocystales</taxon>
        <taxon>Nannocystaceae</taxon>
        <taxon>Nannocystis</taxon>
    </lineage>
</organism>
<keyword evidence="2" id="KW-0732">Signal</keyword>
<evidence type="ECO:0000313" key="3">
    <source>
        <dbReference type="EMBL" id="MCY1008654.1"/>
    </source>
</evidence>
<accession>A0A9X3IZJ6</accession>
<dbReference type="EMBL" id="JAPNKE010000002">
    <property type="protein sequence ID" value="MCY1008654.1"/>
    <property type="molecule type" value="Genomic_DNA"/>
</dbReference>
<feature type="chain" id="PRO_5040924268" evidence="2">
    <location>
        <begin position="37"/>
        <end position="252"/>
    </location>
</feature>
<proteinExistence type="predicted"/>
<evidence type="ECO:0000313" key="4">
    <source>
        <dbReference type="Proteomes" id="UP001150924"/>
    </source>
</evidence>
<gene>
    <name evidence="3" type="ORF">OV079_24440</name>
</gene>
<dbReference type="AlphaFoldDB" id="A0A9X3IZJ6"/>
<feature type="region of interest" description="Disordered" evidence="1">
    <location>
        <begin position="38"/>
        <end position="94"/>
    </location>
</feature>
<name>A0A9X3IZJ6_9BACT</name>
<feature type="signal peptide" evidence="2">
    <location>
        <begin position="1"/>
        <end position="36"/>
    </location>
</feature>
<evidence type="ECO:0000256" key="1">
    <source>
        <dbReference type="SAM" id="MobiDB-lite"/>
    </source>
</evidence>
<comment type="caution">
    <text evidence="3">The sequence shown here is derived from an EMBL/GenBank/DDBJ whole genome shotgun (WGS) entry which is preliminary data.</text>
</comment>
<dbReference type="RefSeq" id="WP_267771259.1">
    <property type="nucleotide sequence ID" value="NZ_JAPNKE010000002.1"/>
</dbReference>
<feature type="compositionally biased region" description="Low complexity" evidence="1">
    <location>
        <begin position="44"/>
        <end position="85"/>
    </location>
</feature>